<dbReference type="PANTHER" id="PTHR42788">
    <property type="entry name" value="TAURINE IMPORT ATP-BINDING PROTEIN-RELATED"/>
    <property type="match status" value="1"/>
</dbReference>
<evidence type="ECO:0000256" key="2">
    <source>
        <dbReference type="ARBA" id="ARBA00022448"/>
    </source>
</evidence>
<dbReference type="OrthoDB" id="9802264at2"/>
<dbReference type="PROSITE" id="PS50893">
    <property type="entry name" value="ABC_TRANSPORTER_2"/>
    <property type="match status" value="1"/>
</dbReference>
<dbReference type="PANTHER" id="PTHR42788:SF13">
    <property type="entry name" value="ALIPHATIC SULFONATES IMPORT ATP-BINDING PROTEIN SSUB"/>
    <property type="match status" value="1"/>
</dbReference>
<evidence type="ECO:0000256" key="4">
    <source>
        <dbReference type="ARBA" id="ARBA00022840"/>
    </source>
</evidence>
<comment type="similarity">
    <text evidence="1">Belongs to the ABC transporter superfamily.</text>
</comment>
<protein>
    <submittedName>
        <fullName evidence="6">NitT/TauT family transport system ATP-binding protein</fullName>
    </submittedName>
</protein>
<dbReference type="InterPro" id="IPR027417">
    <property type="entry name" value="P-loop_NTPase"/>
</dbReference>
<dbReference type="GO" id="GO:0005524">
    <property type="term" value="F:ATP binding"/>
    <property type="evidence" value="ECO:0007669"/>
    <property type="project" value="UniProtKB-KW"/>
</dbReference>
<dbReference type="Pfam" id="PF00005">
    <property type="entry name" value="ABC_tran"/>
    <property type="match status" value="1"/>
</dbReference>
<organism evidence="6 7">
    <name type="scientific">Aquabacter spiritensis</name>
    <dbReference type="NCBI Taxonomy" id="933073"/>
    <lineage>
        <taxon>Bacteria</taxon>
        <taxon>Pseudomonadati</taxon>
        <taxon>Pseudomonadota</taxon>
        <taxon>Alphaproteobacteria</taxon>
        <taxon>Hyphomicrobiales</taxon>
        <taxon>Xanthobacteraceae</taxon>
        <taxon>Aquabacter</taxon>
    </lineage>
</organism>
<keyword evidence="3" id="KW-0547">Nucleotide-binding</keyword>
<keyword evidence="2" id="KW-0813">Transport</keyword>
<evidence type="ECO:0000313" key="6">
    <source>
        <dbReference type="EMBL" id="TCT06764.1"/>
    </source>
</evidence>
<evidence type="ECO:0000256" key="1">
    <source>
        <dbReference type="ARBA" id="ARBA00005417"/>
    </source>
</evidence>
<keyword evidence="7" id="KW-1185">Reference proteome</keyword>
<dbReference type="InterPro" id="IPR017871">
    <property type="entry name" value="ABC_transporter-like_CS"/>
</dbReference>
<sequence>MNPDLPVTFQNVSKRYTQRDEDFLACRNLNFSVAEGETIAIVGETGCGKSTAMQMLLGLQQPSEGRVQVLGCDPFKEFDALRGQVGIVFQTDRLLPWRTASQNIQFGLQVLRIPKARRRRIAGEWLERLGLSQFADAYPHQLSGGMRQRVAIARTFAIEPRVLLADEAFSALDEITASVIRVDLLRLVREQRTTTIFITHSVPEAAEVAERVLVFGRPGQVVKEVNVRDLSSREEAAAEIRIGLQMARAESRRCETSPT</sequence>
<dbReference type="InterPro" id="IPR003593">
    <property type="entry name" value="AAA+_ATPase"/>
</dbReference>
<accession>A0A4R3M101</accession>
<dbReference type="Proteomes" id="UP000294664">
    <property type="component" value="Unassembled WGS sequence"/>
</dbReference>
<dbReference type="GO" id="GO:0016887">
    <property type="term" value="F:ATP hydrolysis activity"/>
    <property type="evidence" value="ECO:0007669"/>
    <property type="project" value="InterPro"/>
</dbReference>
<evidence type="ECO:0000259" key="5">
    <source>
        <dbReference type="PROSITE" id="PS50893"/>
    </source>
</evidence>
<evidence type="ECO:0000256" key="3">
    <source>
        <dbReference type="ARBA" id="ARBA00022741"/>
    </source>
</evidence>
<dbReference type="AlphaFoldDB" id="A0A4R3M101"/>
<keyword evidence="4 6" id="KW-0067">ATP-binding</keyword>
<reference evidence="6 7" key="1">
    <citation type="submission" date="2019-03" db="EMBL/GenBank/DDBJ databases">
        <title>Genomic Encyclopedia of Type Strains, Phase IV (KMG-IV): sequencing the most valuable type-strain genomes for metagenomic binning, comparative biology and taxonomic classification.</title>
        <authorList>
            <person name="Goeker M."/>
        </authorList>
    </citation>
    <scope>NUCLEOTIDE SEQUENCE [LARGE SCALE GENOMIC DNA]</scope>
    <source>
        <strain evidence="6 7">DSM 9035</strain>
    </source>
</reference>
<dbReference type="SUPFAM" id="SSF52540">
    <property type="entry name" value="P-loop containing nucleoside triphosphate hydrolases"/>
    <property type="match status" value="1"/>
</dbReference>
<dbReference type="InterPro" id="IPR050166">
    <property type="entry name" value="ABC_transporter_ATP-bind"/>
</dbReference>
<dbReference type="Gene3D" id="3.40.50.300">
    <property type="entry name" value="P-loop containing nucleotide triphosphate hydrolases"/>
    <property type="match status" value="1"/>
</dbReference>
<comment type="caution">
    <text evidence="6">The sequence shown here is derived from an EMBL/GenBank/DDBJ whole genome shotgun (WGS) entry which is preliminary data.</text>
</comment>
<gene>
    <name evidence="6" type="ORF">EDC64_102244</name>
</gene>
<dbReference type="InterPro" id="IPR003439">
    <property type="entry name" value="ABC_transporter-like_ATP-bd"/>
</dbReference>
<dbReference type="SMART" id="SM00382">
    <property type="entry name" value="AAA"/>
    <property type="match status" value="1"/>
</dbReference>
<dbReference type="EMBL" id="SMAI01000002">
    <property type="protein sequence ID" value="TCT06764.1"/>
    <property type="molecule type" value="Genomic_DNA"/>
</dbReference>
<evidence type="ECO:0000313" key="7">
    <source>
        <dbReference type="Proteomes" id="UP000294664"/>
    </source>
</evidence>
<proteinExistence type="inferred from homology"/>
<name>A0A4R3M101_9HYPH</name>
<dbReference type="RefSeq" id="WP_132030239.1">
    <property type="nucleotide sequence ID" value="NZ_SMAI01000002.1"/>
</dbReference>
<dbReference type="PROSITE" id="PS00211">
    <property type="entry name" value="ABC_TRANSPORTER_1"/>
    <property type="match status" value="1"/>
</dbReference>
<feature type="domain" description="ABC transporter" evidence="5">
    <location>
        <begin position="7"/>
        <end position="242"/>
    </location>
</feature>
<dbReference type="CDD" id="cd03293">
    <property type="entry name" value="ABC_NrtD_SsuB_transporters"/>
    <property type="match status" value="1"/>
</dbReference>